<reference evidence="2 3" key="1">
    <citation type="journal article" date="2014" name="PLoS Genet.">
        <title>Phylogenetically driven sequencing of extremely halophilic archaea reveals strategies for static and dynamic osmo-response.</title>
        <authorList>
            <person name="Becker E.A."/>
            <person name="Seitzer P.M."/>
            <person name="Tritt A."/>
            <person name="Larsen D."/>
            <person name="Krusor M."/>
            <person name="Yao A.I."/>
            <person name="Wu D."/>
            <person name="Madern D."/>
            <person name="Eisen J.A."/>
            <person name="Darling A.E."/>
            <person name="Facciotti M.T."/>
        </authorList>
    </citation>
    <scope>NUCLEOTIDE SEQUENCE [LARGE SCALE GENOMIC DNA]</scope>
    <source>
        <strain evidence="2 3">DSM 10524</strain>
    </source>
</reference>
<dbReference type="STRING" id="1227497.C491_17257"/>
<feature type="domain" description="BAAT/Acyl-CoA thioester hydrolase C-terminal" evidence="1">
    <location>
        <begin position="226"/>
        <end position="427"/>
    </location>
</feature>
<dbReference type="PIRSF" id="PIRSF016521">
    <property type="entry name" value="Acyl-CoA_hydro"/>
    <property type="match status" value="1"/>
</dbReference>
<dbReference type="GO" id="GO:0006637">
    <property type="term" value="P:acyl-CoA metabolic process"/>
    <property type="evidence" value="ECO:0007669"/>
    <property type="project" value="InterPro"/>
</dbReference>
<protein>
    <submittedName>
        <fullName evidence="2">Dienelactone hydrolase-like enzyme</fullName>
    </submittedName>
</protein>
<dbReference type="InterPro" id="IPR016662">
    <property type="entry name" value="Acyl-CoA_thioEstase_long-chain"/>
</dbReference>
<dbReference type="EMBL" id="AOIB01000031">
    <property type="protein sequence ID" value="ELY55483.1"/>
    <property type="molecule type" value="Genomic_DNA"/>
</dbReference>
<dbReference type="PANTHER" id="PTHR10824:SF4">
    <property type="entry name" value="ACYL-COENZYME A THIOESTERASE 1-LIKE"/>
    <property type="match status" value="1"/>
</dbReference>
<dbReference type="Proteomes" id="UP000011688">
    <property type="component" value="Unassembled WGS sequence"/>
</dbReference>
<organism evidence="2 3">
    <name type="scientific">Natronococcus amylolyticus DSM 10524</name>
    <dbReference type="NCBI Taxonomy" id="1227497"/>
    <lineage>
        <taxon>Archaea</taxon>
        <taxon>Methanobacteriati</taxon>
        <taxon>Methanobacteriota</taxon>
        <taxon>Stenosarchaea group</taxon>
        <taxon>Halobacteria</taxon>
        <taxon>Halobacteriales</taxon>
        <taxon>Natrialbaceae</taxon>
        <taxon>Natronococcus</taxon>
    </lineage>
</organism>
<evidence type="ECO:0000259" key="1">
    <source>
        <dbReference type="Pfam" id="PF08840"/>
    </source>
</evidence>
<dbReference type="InterPro" id="IPR006311">
    <property type="entry name" value="TAT_signal"/>
</dbReference>
<dbReference type="AlphaFoldDB" id="L9X4G8"/>
<dbReference type="InterPro" id="IPR029058">
    <property type="entry name" value="AB_hydrolase_fold"/>
</dbReference>
<dbReference type="PROSITE" id="PS51318">
    <property type="entry name" value="TAT"/>
    <property type="match status" value="1"/>
</dbReference>
<evidence type="ECO:0000313" key="2">
    <source>
        <dbReference type="EMBL" id="ELY55483.1"/>
    </source>
</evidence>
<dbReference type="GO" id="GO:0047617">
    <property type="term" value="F:fatty acyl-CoA hydrolase activity"/>
    <property type="evidence" value="ECO:0007669"/>
    <property type="project" value="TreeGrafter"/>
</dbReference>
<gene>
    <name evidence="2" type="ORF">C491_17257</name>
</gene>
<evidence type="ECO:0000313" key="3">
    <source>
        <dbReference type="Proteomes" id="UP000011688"/>
    </source>
</evidence>
<dbReference type="PANTHER" id="PTHR10824">
    <property type="entry name" value="ACYL-COENZYME A THIOESTERASE-RELATED"/>
    <property type="match status" value="1"/>
</dbReference>
<name>L9X4G8_9EURY</name>
<keyword evidence="2" id="KW-0378">Hydrolase</keyword>
<dbReference type="GO" id="GO:0006631">
    <property type="term" value="P:fatty acid metabolic process"/>
    <property type="evidence" value="ECO:0007669"/>
    <property type="project" value="TreeGrafter"/>
</dbReference>
<keyword evidence="3" id="KW-1185">Reference proteome</keyword>
<sequence length="434" mass="45271">MRSRRQVLALLGGTASVALTGGTLAPEESLAVDQPASVRVDEPIELTLHGVPVGSELEVVLDGEYTTGETFGATVTVEAQTSTLSLNEAPIVGGDVPAGLDVPTTGALIQFADIPWAAYAGETVDPERWPPETSLTYHLVADDRSIGALTLERWHPVTNVVEPAGDLVGRVFEPSSGGPGPGVLVLHGADGTPQEHVAALLARHGFTAFALEYVGGPGLPEAVVEVPMAYVKAAIDWLRDRERVAGDRIGIWGIGRGGELGLFAGSLYDGVGAVVSVGGSGILWEGGAVRGRPAGTAAWAVDDSSRSYLSVVPEEQTERPARYAEALAAAGELETETATIPVERIDGPVLLVSGDDDGVWPSTRLHALAAERLEARGHPSFDHLRYTDAGRQILQPYLPLRGTTGPAYGGTLAGNAEAAHAHWPRVLGTLSTLP</sequence>
<dbReference type="Pfam" id="PF08840">
    <property type="entry name" value="BAAT_C"/>
    <property type="match status" value="1"/>
</dbReference>
<accession>L9X4G8</accession>
<dbReference type="eggNOG" id="arCOG01658">
    <property type="taxonomic scope" value="Archaea"/>
</dbReference>
<dbReference type="InterPro" id="IPR014940">
    <property type="entry name" value="BAAT_C"/>
</dbReference>
<dbReference type="SUPFAM" id="SSF53474">
    <property type="entry name" value="alpha/beta-Hydrolases"/>
    <property type="match status" value="1"/>
</dbReference>
<dbReference type="Gene3D" id="3.40.50.1820">
    <property type="entry name" value="alpha/beta hydrolase"/>
    <property type="match status" value="1"/>
</dbReference>
<comment type="caution">
    <text evidence="2">The sequence shown here is derived from an EMBL/GenBank/DDBJ whole genome shotgun (WGS) entry which is preliminary data.</text>
</comment>
<proteinExistence type="predicted"/>